<feature type="non-terminal residue" evidence="1">
    <location>
        <position position="1"/>
    </location>
</feature>
<proteinExistence type="predicted"/>
<name>X1L977_9ZZZZ</name>
<protein>
    <submittedName>
        <fullName evidence="1">Uncharacterized protein</fullName>
    </submittedName>
</protein>
<evidence type="ECO:0000313" key="1">
    <source>
        <dbReference type="EMBL" id="GAI15882.1"/>
    </source>
</evidence>
<dbReference type="EMBL" id="BARV01009417">
    <property type="protein sequence ID" value="GAI15882.1"/>
    <property type="molecule type" value="Genomic_DNA"/>
</dbReference>
<comment type="caution">
    <text evidence="1">The sequence shown here is derived from an EMBL/GenBank/DDBJ whole genome shotgun (WGS) entry which is preliminary data.</text>
</comment>
<organism evidence="1">
    <name type="scientific">marine sediment metagenome</name>
    <dbReference type="NCBI Taxonomy" id="412755"/>
    <lineage>
        <taxon>unclassified sequences</taxon>
        <taxon>metagenomes</taxon>
        <taxon>ecological metagenomes</taxon>
    </lineage>
</organism>
<reference evidence="1" key="1">
    <citation type="journal article" date="2014" name="Front. Microbiol.">
        <title>High frequency of phylogenetically diverse reductive dehalogenase-homologous genes in deep subseafloor sedimentary metagenomes.</title>
        <authorList>
            <person name="Kawai M."/>
            <person name="Futagami T."/>
            <person name="Toyoda A."/>
            <person name="Takaki Y."/>
            <person name="Nishi S."/>
            <person name="Hori S."/>
            <person name="Arai W."/>
            <person name="Tsubouchi T."/>
            <person name="Morono Y."/>
            <person name="Uchiyama I."/>
            <person name="Ito T."/>
            <person name="Fujiyama A."/>
            <person name="Inagaki F."/>
            <person name="Takami H."/>
        </authorList>
    </citation>
    <scope>NUCLEOTIDE SEQUENCE</scope>
    <source>
        <strain evidence="1">Expedition CK06-06</strain>
    </source>
</reference>
<gene>
    <name evidence="1" type="ORF">S06H3_18577</name>
</gene>
<sequence>AMDEASGELEEKKTEPALEKEREALYYLAQGKEGLAAASKKLMELAKKGGKPLVGFLQPRGGTLPGGRMGFREGYVKIPEAHEYQPPKEFRQELLEALKEKYPEIYKELIKQYYRRLTE</sequence>
<accession>X1L977</accession>
<dbReference type="AlphaFoldDB" id="X1L977"/>